<keyword evidence="3" id="KW-1185">Reference proteome</keyword>
<proteinExistence type="inferred from homology"/>
<reference evidence="2 3" key="1">
    <citation type="journal article" date="2016" name="Mol. Biol. Evol.">
        <title>Comparative Genomics of Early-Diverging Mushroom-Forming Fungi Provides Insights into the Origins of Lignocellulose Decay Capabilities.</title>
        <authorList>
            <person name="Nagy L.G."/>
            <person name="Riley R."/>
            <person name="Tritt A."/>
            <person name="Adam C."/>
            <person name="Daum C."/>
            <person name="Floudas D."/>
            <person name="Sun H."/>
            <person name="Yadav J.S."/>
            <person name="Pangilinan J."/>
            <person name="Larsson K.H."/>
            <person name="Matsuura K."/>
            <person name="Barry K."/>
            <person name="Labutti K."/>
            <person name="Kuo R."/>
            <person name="Ohm R.A."/>
            <person name="Bhattacharya S.S."/>
            <person name="Shirouzu T."/>
            <person name="Yoshinaga Y."/>
            <person name="Martin F.M."/>
            <person name="Grigoriev I.V."/>
            <person name="Hibbett D.S."/>
        </authorList>
    </citation>
    <scope>NUCLEOTIDE SEQUENCE [LARGE SCALE GENOMIC DNA]</scope>
    <source>
        <strain evidence="2 3">HHB12029</strain>
    </source>
</reference>
<keyword evidence="1" id="KW-0805">Transcription regulation</keyword>
<organism evidence="2 3">
    <name type="scientific">Exidia glandulosa HHB12029</name>
    <dbReference type="NCBI Taxonomy" id="1314781"/>
    <lineage>
        <taxon>Eukaryota</taxon>
        <taxon>Fungi</taxon>
        <taxon>Dikarya</taxon>
        <taxon>Basidiomycota</taxon>
        <taxon>Agaricomycotina</taxon>
        <taxon>Agaricomycetes</taxon>
        <taxon>Auriculariales</taxon>
        <taxon>Exidiaceae</taxon>
        <taxon>Exidia</taxon>
    </lineage>
</organism>
<dbReference type="GO" id="GO:0003713">
    <property type="term" value="F:transcription coactivator activity"/>
    <property type="evidence" value="ECO:0007669"/>
    <property type="project" value="UniProtKB-UniRule"/>
</dbReference>
<name>A0A165P399_EXIGL</name>
<protein>
    <recommendedName>
        <fullName evidence="1">Transcription and mRNA export factor SUS1</fullName>
    </recommendedName>
</protein>
<dbReference type="InterPro" id="IPR018783">
    <property type="entry name" value="TF_ENY2"/>
</dbReference>
<dbReference type="InParanoid" id="A0A165P399"/>
<keyword evidence="1" id="KW-0811">Translocation</keyword>
<dbReference type="InterPro" id="IPR038212">
    <property type="entry name" value="TF_EnY2_sf"/>
</dbReference>
<dbReference type="GO" id="GO:0071819">
    <property type="term" value="C:DUBm complex"/>
    <property type="evidence" value="ECO:0007669"/>
    <property type="project" value="UniProtKB-UniRule"/>
</dbReference>
<dbReference type="AlphaFoldDB" id="A0A165P399"/>
<dbReference type="GO" id="GO:0005643">
    <property type="term" value="C:nuclear pore"/>
    <property type="evidence" value="ECO:0007669"/>
    <property type="project" value="UniProtKB-UniRule"/>
</dbReference>
<dbReference type="Pfam" id="PF10163">
    <property type="entry name" value="EnY2"/>
    <property type="match status" value="1"/>
</dbReference>
<evidence type="ECO:0000313" key="2">
    <source>
        <dbReference type="EMBL" id="KZW01582.1"/>
    </source>
</evidence>
<dbReference type="GO" id="GO:0070390">
    <property type="term" value="C:transcription export complex 2"/>
    <property type="evidence" value="ECO:0007669"/>
    <property type="project" value="UniProtKB-UniRule"/>
</dbReference>
<dbReference type="GO" id="GO:0015031">
    <property type="term" value="P:protein transport"/>
    <property type="evidence" value="ECO:0007669"/>
    <property type="project" value="UniProtKB-KW"/>
</dbReference>
<dbReference type="GO" id="GO:0000124">
    <property type="term" value="C:SAGA complex"/>
    <property type="evidence" value="ECO:0007669"/>
    <property type="project" value="UniProtKB-UniRule"/>
</dbReference>
<gene>
    <name evidence="1" type="primary">SUS1</name>
    <name evidence="2" type="ORF">EXIGLDRAFT_66103</name>
</gene>
<evidence type="ECO:0000256" key="1">
    <source>
        <dbReference type="HAMAP-Rule" id="MF_03046"/>
    </source>
</evidence>
<keyword evidence="1" id="KW-0509">mRNA transport</keyword>
<dbReference type="HAMAP" id="MF_03046">
    <property type="entry name" value="ENY2_Sus1"/>
    <property type="match status" value="1"/>
</dbReference>
<keyword evidence="1" id="KW-0653">Protein transport</keyword>
<accession>A0A165P399</accession>
<dbReference type="Proteomes" id="UP000077266">
    <property type="component" value="Unassembled WGS sequence"/>
</dbReference>
<dbReference type="GO" id="GO:0005654">
    <property type="term" value="C:nucleoplasm"/>
    <property type="evidence" value="ECO:0007669"/>
    <property type="project" value="UniProtKB-SubCell"/>
</dbReference>
<evidence type="ECO:0000313" key="3">
    <source>
        <dbReference type="Proteomes" id="UP000077266"/>
    </source>
</evidence>
<comment type="similarity">
    <text evidence="1">Belongs to the ENY2 family.</text>
</comment>
<dbReference type="EMBL" id="KV425893">
    <property type="protein sequence ID" value="KZW01582.1"/>
    <property type="molecule type" value="Genomic_DNA"/>
</dbReference>
<comment type="subunit">
    <text evidence="1">Component of the nuclear pore complex (NPC)-associated TREX-2 complex (transcription and export complex 2), composed of at least SUS1, SAC3, THP1, SEM1, and CDC31. TREX-2 contains 2 SUS1 chains. The TREX-2 complex interacts with the nucleoporin NUP1. Component of the 1.8 MDa SAGA transcription coactivator-HAT complex. SAGA is built of 5 distinct domains with specialized functions. Within the SAGA complex, SUS1, SGF11, SGF73 and UBP8 form an additional subcomplex of SAGA called the DUB module (deubiquitination module). Interacts directly with THP1, SAC3, SGF11, and with the RNA polymerase II.</text>
</comment>
<dbReference type="GO" id="GO:0000932">
    <property type="term" value="C:P-body"/>
    <property type="evidence" value="ECO:0007669"/>
    <property type="project" value="UniProtKB-SubCell"/>
</dbReference>
<keyword evidence="1" id="KW-0813">Transport</keyword>
<dbReference type="GO" id="GO:0006368">
    <property type="term" value="P:transcription elongation by RNA polymerase II"/>
    <property type="evidence" value="ECO:0007669"/>
    <property type="project" value="UniProtKB-UniRule"/>
</dbReference>
<dbReference type="OrthoDB" id="6221744at2759"/>
<dbReference type="STRING" id="1314781.A0A165P399"/>
<dbReference type="GO" id="GO:0006325">
    <property type="term" value="P:chromatin organization"/>
    <property type="evidence" value="ECO:0007669"/>
    <property type="project" value="UniProtKB-KW"/>
</dbReference>
<comment type="function">
    <text evidence="1">Involved in mRNA export coupled transcription activation by association with both the TREX-2 and the SAGA complexes. At the promoters, SAGA is required for recruitment of the basal transcription machinery. It influences RNA polymerase II transcriptional activity through different activities such as TBP interaction and promoter selectivity, interaction with transcription activators, and chromatin modification through histone acetylation and deubiquitination. Within the SAGA complex, participates to a subcomplex required for deubiquitination of H2B and for the maintenance of steady-state H3 methylation levels. The TREX-2 complex functions in docking export-competent ribonucleoprotein particles (mRNPs) to the nuclear entrance of the nuclear pore complex (nuclear basket). TREX-2 participates in mRNA export and accurate chromatin positioning in the nucleus by tethering genes to the nuclear periphery. May also be involved in cytoplasmic mRNA decay by interaction with components of P-bodies.</text>
</comment>
<keyword evidence="1" id="KW-0804">Transcription</keyword>
<keyword evidence="1" id="KW-0156">Chromatin regulator</keyword>
<dbReference type="GO" id="GO:0006406">
    <property type="term" value="P:mRNA export from nucleus"/>
    <property type="evidence" value="ECO:0007669"/>
    <property type="project" value="UniProtKB-UniRule"/>
</dbReference>
<keyword evidence="1" id="KW-0539">Nucleus</keyword>
<comment type="subcellular location">
    <subcellularLocation>
        <location evidence="1">Nucleus</location>
        <location evidence="1">Nucleoplasm</location>
    </subcellularLocation>
    <subcellularLocation>
        <location evidence="1">Cytoplasm</location>
        <location evidence="1">P-body</location>
    </subcellularLocation>
</comment>
<dbReference type="FunCoup" id="A0A165P399">
    <property type="interactions" value="30"/>
</dbReference>
<dbReference type="Gene3D" id="1.10.246.140">
    <property type="match status" value="1"/>
</dbReference>
<dbReference type="PANTHER" id="PTHR12514">
    <property type="entry name" value="ENHANCER OF YELLOW 2 TRANSCRIPTION FACTOR"/>
    <property type="match status" value="1"/>
</dbReference>
<keyword evidence="1" id="KW-0010">Activator</keyword>
<sequence length="87" mass="10117">MYEAVHRQLVETGEWDRLLAALNRMLSESGWTDDMRNRSREKARSMQQLSFKTILDDIQAGTATVSPQVKVEMMKLIRETLEQFVEA</sequence>
<keyword evidence="1" id="KW-0963">Cytoplasm</keyword>